<evidence type="ECO:0008006" key="5">
    <source>
        <dbReference type="Google" id="ProtNLM"/>
    </source>
</evidence>
<protein>
    <recommendedName>
        <fullName evidence="5">DUF262 domain-containing protein</fullName>
    </recommendedName>
</protein>
<evidence type="ECO:0000259" key="1">
    <source>
        <dbReference type="Pfam" id="PF03235"/>
    </source>
</evidence>
<sequence>MTIKSYNFYSVEKYLMSNTYYVPDYQREYSWVTEEQVQDFWVDLTDLILHERENHFLGQIVVHEDMETRRKYIIDGQQRSSTSVIFMSVLLSLFDELCKETGKEAARNKVEDIRIQIIGRWSEEENDLKFHMGKIDNEFFRNYIQRSQPFPEVIGESSHKRIQSAYNFFYKQLHSILEKVPIDERYDTLVTYYRAFKDRFTVMYVETDDMNEAFIIFETLNARGKELETADLLKNHLFKIAASQINDVKNKWLCMQNQAEGIELTKYIRTYWNANYPFTRERELYKHLKRHVTNSAASIQFTNQLVHNLDVYKVLVDPQNESFFADKEVEMYIRNLKMLSASTYYPLILAMYNKGYDEAQIKEVLKAIESFIVRNCVIAGRVANKYELTFSKIAQQVSDKQLSVCDILGEMRVDVITDEEFESYFVIANIKSAPVAKFILRKIADYEQKELIINPSNKDIHLEHIMPKKLGKWDVSEEQHQKYLHRIGNLTLLADEYNTSIKNKLIYEKSETYRVSKIEMTKKLANVHEWSASTIEERQRELFDIAKRVWPAF</sequence>
<evidence type="ECO:0000259" key="2">
    <source>
        <dbReference type="Pfam" id="PF07510"/>
    </source>
</evidence>
<dbReference type="RefSeq" id="WP_066462328.1">
    <property type="nucleotide sequence ID" value="NZ_MATO01000015.1"/>
</dbReference>
<organism evidence="3 4">
    <name type="scientific">Caryophanon latum</name>
    <dbReference type="NCBI Taxonomy" id="33977"/>
    <lineage>
        <taxon>Bacteria</taxon>
        <taxon>Bacillati</taxon>
        <taxon>Bacillota</taxon>
        <taxon>Bacilli</taxon>
        <taxon>Bacillales</taxon>
        <taxon>Caryophanaceae</taxon>
        <taxon>Caryophanon</taxon>
    </lineage>
</organism>
<feature type="domain" description="GmrSD restriction endonucleases N-terminal" evidence="1">
    <location>
        <begin position="17"/>
        <end position="238"/>
    </location>
</feature>
<keyword evidence="4" id="KW-1185">Reference proteome</keyword>
<evidence type="ECO:0000313" key="3">
    <source>
        <dbReference type="EMBL" id="OCS92509.1"/>
    </source>
</evidence>
<dbReference type="Pfam" id="PF03235">
    <property type="entry name" value="GmrSD_N"/>
    <property type="match status" value="1"/>
</dbReference>
<dbReference type="Proteomes" id="UP000093482">
    <property type="component" value="Unassembled WGS sequence"/>
</dbReference>
<accession>A0A1C0YZE4</accession>
<gene>
    <name evidence="3" type="ORF">A6K76_06385</name>
</gene>
<dbReference type="PANTHER" id="PTHR35149:SF2">
    <property type="entry name" value="DUF262 DOMAIN-CONTAINING PROTEIN"/>
    <property type="match status" value="1"/>
</dbReference>
<dbReference type="OrthoDB" id="9798761at2"/>
<dbReference type="EMBL" id="MATO01000015">
    <property type="protein sequence ID" value="OCS92509.1"/>
    <property type="molecule type" value="Genomic_DNA"/>
</dbReference>
<dbReference type="AlphaFoldDB" id="A0A1C0YZE4"/>
<feature type="domain" description="GmrSD restriction endonucleases C-terminal" evidence="2">
    <location>
        <begin position="418"/>
        <end position="544"/>
    </location>
</feature>
<evidence type="ECO:0000313" key="4">
    <source>
        <dbReference type="Proteomes" id="UP000093482"/>
    </source>
</evidence>
<proteinExistence type="predicted"/>
<reference evidence="3 4" key="1">
    <citation type="submission" date="2016-07" db="EMBL/GenBank/DDBJ databases">
        <title>Caryophanon latum genome sequencing.</title>
        <authorList>
            <person name="Verma A."/>
            <person name="Pal Y."/>
            <person name="Krishnamurthi S."/>
        </authorList>
    </citation>
    <scope>NUCLEOTIDE SEQUENCE [LARGE SCALE GENOMIC DNA]</scope>
    <source>
        <strain evidence="3 4">DSM 14151</strain>
    </source>
</reference>
<comment type="caution">
    <text evidence="3">The sequence shown here is derived from an EMBL/GenBank/DDBJ whole genome shotgun (WGS) entry which is preliminary data.</text>
</comment>
<dbReference type="InterPro" id="IPR011089">
    <property type="entry name" value="GmrSD_C"/>
</dbReference>
<name>A0A1C0YZE4_9BACL</name>
<dbReference type="Pfam" id="PF07510">
    <property type="entry name" value="GmrSD_C"/>
    <property type="match status" value="1"/>
</dbReference>
<dbReference type="PANTHER" id="PTHR35149">
    <property type="entry name" value="SLL5132 PROTEIN"/>
    <property type="match status" value="1"/>
</dbReference>
<dbReference type="InterPro" id="IPR004919">
    <property type="entry name" value="GmrSD_N"/>
</dbReference>